<dbReference type="Proteomes" id="UP000049455">
    <property type="component" value="Unassembled WGS sequence"/>
</dbReference>
<feature type="region of interest" description="Disordered" evidence="1">
    <location>
        <begin position="121"/>
        <end position="163"/>
    </location>
</feature>
<gene>
    <name evidence="2" type="ORF">JSE7799_03272</name>
</gene>
<organism evidence="2 3">
    <name type="scientific">Jannaschia seosinensis</name>
    <dbReference type="NCBI Taxonomy" id="313367"/>
    <lineage>
        <taxon>Bacteria</taxon>
        <taxon>Pseudomonadati</taxon>
        <taxon>Pseudomonadota</taxon>
        <taxon>Alphaproteobacteria</taxon>
        <taxon>Rhodobacterales</taxon>
        <taxon>Roseobacteraceae</taxon>
        <taxon>Jannaschia</taxon>
    </lineage>
</organism>
<sequence length="317" mass="34524">MSDWPASMAPRARRQWRNIHLAVDAGTGDVCAVEVTSSRQGGSPSLRNTISGPFSNPPHCRRCGCRSCTTRQSKPQPRTAPAIPGGAVARSPIHVQRRSGIPASRWHSSPHCPSAATGVLEKRTVPPPSHEGGSCARPRIRARHGGGNGRGRKQARHHVRSRVAARMTYPKRSGERIMPRSPDRQTVESQTRITVKNRFPDLGRAETEAVAETQQGKGNERLWLRSGNEVELMRKQFASIPQAKQLLATSSRSSRIAASLFRECFSAEIASSGQPKEASSERAVRFFRSCRCASLLWARACSIAVSARPDSAACGIP</sequence>
<dbReference type="EMBL" id="CYPR01000219">
    <property type="protein sequence ID" value="CUH40538.1"/>
    <property type="molecule type" value="Genomic_DNA"/>
</dbReference>
<evidence type="ECO:0000256" key="1">
    <source>
        <dbReference type="SAM" id="MobiDB-lite"/>
    </source>
</evidence>
<protein>
    <submittedName>
        <fullName evidence="2">Uncharacterized protein</fullName>
    </submittedName>
</protein>
<name>A0A0M7BEN2_9RHOB</name>
<evidence type="ECO:0000313" key="2">
    <source>
        <dbReference type="EMBL" id="CUH40538.1"/>
    </source>
</evidence>
<evidence type="ECO:0000313" key="3">
    <source>
        <dbReference type="Proteomes" id="UP000049455"/>
    </source>
</evidence>
<proteinExistence type="predicted"/>
<feature type="compositionally biased region" description="Basic residues" evidence="1">
    <location>
        <begin position="138"/>
        <end position="163"/>
    </location>
</feature>
<dbReference type="STRING" id="313367.JSE7799_03272"/>
<dbReference type="AlphaFoldDB" id="A0A0M7BEN2"/>
<reference evidence="2 3" key="1">
    <citation type="submission" date="2015-09" db="EMBL/GenBank/DDBJ databases">
        <authorList>
            <person name="Jackson K.R."/>
            <person name="Lunt B.L."/>
            <person name="Fisher J.N.B."/>
            <person name="Gardner A.V."/>
            <person name="Bailey M.E."/>
            <person name="Deus L.M."/>
            <person name="Earl A.S."/>
            <person name="Gibby P.D."/>
            <person name="Hartmann K.A."/>
            <person name="Liu J.E."/>
            <person name="Manci A.M."/>
            <person name="Nielsen D.A."/>
            <person name="Solomon M.B."/>
            <person name="Breakwell D.P."/>
            <person name="Burnett S.H."/>
            <person name="Grose J.H."/>
        </authorList>
    </citation>
    <scope>NUCLEOTIDE SEQUENCE [LARGE SCALE GENOMIC DNA]</scope>
    <source>
        <strain evidence="2 3">CECT 7799</strain>
    </source>
</reference>
<keyword evidence="3" id="KW-1185">Reference proteome</keyword>
<accession>A0A0M7BEN2</accession>